<comment type="caution">
    <text evidence="5">The sequence shown here is derived from an EMBL/GenBank/DDBJ whole genome shotgun (WGS) entry which is preliminary data.</text>
</comment>
<evidence type="ECO:0000256" key="1">
    <source>
        <dbReference type="ARBA" id="ARBA00022630"/>
    </source>
</evidence>
<dbReference type="PANTHER" id="PTHR48105">
    <property type="entry name" value="THIOREDOXIN REDUCTASE 1-RELATED-RELATED"/>
    <property type="match status" value="1"/>
</dbReference>
<evidence type="ECO:0000313" key="6">
    <source>
        <dbReference type="Proteomes" id="UP001226691"/>
    </source>
</evidence>
<comment type="catalytic activity">
    <reaction evidence="3">
        <text>[thioredoxin]-dithiol + NADP(+) = [thioredoxin]-disulfide + NADPH + H(+)</text>
        <dbReference type="Rhea" id="RHEA:20345"/>
        <dbReference type="Rhea" id="RHEA-COMP:10698"/>
        <dbReference type="Rhea" id="RHEA-COMP:10700"/>
        <dbReference type="ChEBI" id="CHEBI:15378"/>
        <dbReference type="ChEBI" id="CHEBI:29950"/>
        <dbReference type="ChEBI" id="CHEBI:50058"/>
        <dbReference type="ChEBI" id="CHEBI:57783"/>
        <dbReference type="ChEBI" id="CHEBI:58349"/>
        <dbReference type="EC" id="1.8.1.9"/>
    </reaction>
</comment>
<evidence type="ECO:0000256" key="3">
    <source>
        <dbReference type="ARBA" id="ARBA00048132"/>
    </source>
</evidence>
<name>A0ABU0TX62_MICTR</name>
<keyword evidence="1" id="KW-0285">Flavoprotein</keyword>
<dbReference type="RefSeq" id="WP_307484612.1">
    <property type="nucleotide sequence ID" value="NZ_JAUTBF010000001.1"/>
</dbReference>
<evidence type="ECO:0000259" key="4">
    <source>
        <dbReference type="Pfam" id="PF07992"/>
    </source>
</evidence>
<keyword evidence="2" id="KW-0560">Oxidoreductase</keyword>
<feature type="domain" description="FAD/NAD(P)-binding" evidence="4">
    <location>
        <begin position="17"/>
        <end position="184"/>
    </location>
</feature>
<accession>A0ABU0TX62</accession>
<dbReference type="Pfam" id="PF07992">
    <property type="entry name" value="Pyr_redox_2"/>
    <property type="match status" value="1"/>
</dbReference>
<sequence length="292" mass="30982">MKSHDGSERNRKELVVYDAIIVGGGPAGLQAALTLGRMHRHTLLLDSGAYRNGTVRHAHNLLTNDGRDPAEIRRRGRAEIGTYETVEIRDAAAEAVVRRDDVLSVVVDDEHLPTRAVILATGVIDDLPPIPGLTENWGDRVANCPFCHGHEFADRAVAVVNATPHAAVLSRMLEPVASEVHVVDPARVQRVDRTPDGLRLTLTEGGPLEVAGAFIAPTWHASAPFAEQLDLARGESGAVRTDAFGRTSAPGVYAVGDHAHPEHLPGPMFSLAAAIAAGQLAAVAIVQALVAE</sequence>
<dbReference type="Proteomes" id="UP001226691">
    <property type="component" value="Unassembled WGS sequence"/>
</dbReference>
<dbReference type="SUPFAM" id="SSF51905">
    <property type="entry name" value="FAD/NAD(P)-binding domain"/>
    <property type="match status" value="1"/>
</dbReference>
<reference evidence="5 6" key="1">
    <citation type="submission" date="2023-07" db="EMBL/GenBank/DDBJ databases">
        <title>Functional and genomic diversity of the sorghum phyllosphere microbiome.</title>
        <authorList>
            <person name="Shade A."/>
        </authorList>
    </citation>
    <scope>NUCLEOTIDE SEQUENCE [LARGE SCALE GENOMIC DNA]</scope>
    <source>
        <strain evidence="5 6">SORGH_AS_1207</strain>
    </source>
</reference>
<dbReference type="InterPro" id="IPR050097">
    <property type="entry name" value="Ferredoxin-NADP_redctase_2"/>
</dbReference>
<dbReference type="PRINTS" id="PR00469">
    <property type="entry name" value="PNDRDTASEII"/>
</dbReference>
<dbReference type="EMBL" id="JAUTBF010000001">
    <property type="protein sequence ID" value="MDQ1124110.1"/>
    <property type="molecule type" value="Genomic_DNA"/>
</dbReference>
<dbReference type="Gene3D" id="3.50.50.60">
    <property type="entry name" value="FAD/NAD(P)-binding domain"/>
    <property type="match status" value="2"/>
</dbReference>
<keyword evidence="6" id="KW-1185">Reference proteome</keyword>
<dbReference type="InterPro" id="IPR023753">
    <property type="entry name" value="FAD/NAD-binding_dom"/>
</dbReference>
<evidence type="ECO:0000313" key="5">
    <source>
        <dbReference type="EMBL" id="MDQ1124110.1"/>
    </source>
</evidence>
<organism evidence="5 6">
    <name type="scientific">Microbacterium trichothecenolyticum</name>
    <name type="common">Aureobacterium trichothecenolyticum</name>
    <dbReference type="NCBI Taxonomy" id="69370"/>
    <lineage>
        <taxon>Bacteria</taxon>
        <taxon>Bacillati</taxon>
        <taxon>Actinomycetota</taxon>
        <taxon>Actinomycetes</taxon>
        <taxon>Micrococcales</taxon>
        <taxon>Microbacteriaceae</taxon>
        <taxon>Microbacterium</taxon>
    </lineage>
</organism>
<dbReference type="PRINTS" id="PR00368">
    <property type="entry name" value="FADPNR"/>
</dbReference>
<gene>
    <name evidence="5" type="ORF">QE412_002683</name>
</gene>
<evidence type="ECO:0000256" key="2">
    <source>
        <dbReference type="ARBA" id="ARBA00023002"/>
    </source>
</evidence>
<dbReference type="InterPro" id="IPR036188">
    <property type="entry name" value="FAD/NAD-bd_sf"/>
</dbReference>
<proteinExistence type="predicted"/>
<protein>
    <submittedName>
        <fullName evidence="5">Thioredoxin reductase</fullName>
    </submittedName>
</protein>